<keyword evidence="10" id="KW-0902">Two-component regulatory system</keyword>
<keyword evidence="4" id="KW-1003">Cell membrane</keyword>
<dbReference type="NCBIfam" id="TIGR00229">
    <property type="entry name" value="sensory_box"/>
    <property type="match status" value="3"/>
</dbReference>
<evidence type="ECO:0000259" key="14">
    <source>
        <dbReference type="PROSITE" id="PS50109"/>
    </source>
</evidence>
<dbReference type="InterPro" id="IPR003594">
    <property type="entry name" value="HATPase_dom"/>
</dbReference>
<evidence type="ECO:0000256" key="1">
    <source>
        <dbReference type="ARBA" id="ARBA00000085"/>
    </source>
</evidence>
<dbReference type="InterPro" id="IPR036890">
    <property type="entry name" value="HATPase_C_sf"/>
</dbReference>
<dbReference type="Gene3D" id="3.30.565.10">
    <property type="entry name" value="Histidine kinase-like ATPase, C-terminal domain"/>
    <property type="match status" value="1"/>
</dbReference>
<dbReference type="SMART" id="SM00086">
    <property type="entry name" value="PAC"/>
    <property type="match status" value="3"/>
</dbReference>
<feature type="modified residue" description="4-aspartylphosphate" evidence="13">
    <location>
        <position position="993"/>
    </location>
</feature>
<dbReference type="InterPro" id="IPR013656">
    <property type="entry name" value="PAS_4"/>
</dbReference>
<dbReference type="Pfam" id="PF02518">
    <property type="entry name" value="HATPase_c"/>
    <property type="match status" value="1"/>
</dbReference>
<feature type="domain" description="PAC" evidence="17">
    <location>
        <begin position="362"/>
        <end position="415"/>
    </location>
</feature>
<dbReference type="PRINTS" id="PR00344">
    <property type="entry name" value="BCTRLSENSOR"/>
</dbReference>
<dbReference type="Pfam" id="PF13188">
    <property type="entry name" value="PAS_8"/>
    <property type="match status" value="1"/>
</dbReference>
<evidence type="ECO:0000256" key="4">
    <source>
        <dbReference type="ARBA" id="ARBA00022475"/>
    </source>
</evidence>
<dbReference type="Gene3D" id="1.20.120.160">
    <property type="entry name" value="HPT domain"/>
    <property type="match status" value="1"/>
</dbReference>
<evidence type="ECO:0000256" key="11">
    <source>
        <dbReference type="ARBA" id="ARBA00023136"/>
    </source>
</evidence>
<organism evidence="19 20">
    <name type="scientific">Hymenobacter koreensis</name>
    <dbReference type="NCBI Taxonomy" id="1084523"/>
    <lineage>
        <taxon>Bacteria</taxon>
        <taxon>Pseudomonadati</taxon>
        <taxon>Bacteroidota</taxon>
        <taxon>Cytophagia</taxon>
        <taxon>Cytophagales</taxon>
        <taxon>Hymenobacteraceae</taxon>
        <taxon>Hymenobacter</taxon>
    </lineage>
</organism>
<dbReference type="SMART" id="SM00448">
    <property type="entry name" value="REC"/>
    <property type="match status" value="1"/>
</dbReference>
<dbReference type="InterPro" id="IPR011006">
    <property type="entry name" value="CheY-like_superfamily"/>
</dbReference>
<dbReference type="PROSITE" id="PS50113">
    <property type="entry name" value="PAC"/>
    <property type="match status" value="3"/>
</dbReference>
<evidence type="ECO:0000256" key="3">
    <source>
        <dbReference type="ARBA" id="ARBA00012438"/>
    </source>
</evidence>
<dbReference type="CDD" id="cd17546">
    <property type="entry name" value="REC_hyHK_CKI1_RcsC-like"/>
    <property type="match status" value="1"/>
</dbReference>
<evidence type="ECO:0000256" key="9">
    <source>
        <dbReference type="ARBA" id="ARBA00022989"/>
    </source>
</evidence>
<dbReference type="Proteomes" id="UP001500454">
    <property type="component" value="Unassembled WGS sequence"/>
</dbReference>
<dbReference type="InterPro" id="IPR003661">
    <property type="entry name" value="HisK_dim/P_dom"/>
</dbReference>
<keyword evidence="5 13" id="KW-0597">Phosphoprotein</keyword>
<dbReference type="PROSITE" id="PS50109">
    <property type="entry name" value="HIS_KIN"/>
    <property type="match status" value="1"/>
</dbReference>
<keyword evidence="6" id="KW-0812">Transmembrane</keyword>
<evidence type="ECO:0000259" key="16">
    <source>
        <dbReference type="PROSITE" id="PS50112"/>
    </source>
</evidence>
<dbReference type="InterPro" id="IPR000014">
    <property type="entry name" value="PAS"/>
</dbReference>
<dbReference type="InterPro" id="IPR008207">
    <property type="entry name" value="Sig_transdc_His_kin_Hpt_dom"/>
</dbReference>
<dbReference type="SUPFAM" id="SSF52172">
    <property type="entry name" value="CheY-like"/>
    <property type="match status" value="1"/>
</dbReference>
<evidence type="ECO:0000313" key="19">
    <source>
        <dbReference type="EMBL" id="GAA4392863.1"/>
    </source>
</evidence>
<evidence type="ECO:0000313" key="20">
    <source>
        <dbReference type="Proteomes" id="UP001500454"/>
    </source>
</evidence>
<dbReference type="PANTHER" id="PTHR45339">
    <property type="entry name" value="HYBRID SIGNAL TRANSDUCTION HISTIDINE KINASE J"/>
    <property type="match status" value="1"/>
</dbReference>
<keyword evidence="9" id="KW-1133">Transmembrane helix</keyword>
<comment type="catalytic activity">
    <reaction evidence="1">
        <text>ATP + protein L-histidine = ADP + protein N-phospho-L-histidine.</text>
        <dbReference type="EC" id="2.7.13.3"/>
    </reaction>
</comment>
<dbReference type="InterPro" id="IPR005467">
    <property type="entry name" value="His_kinase_dom"/>
</dbReference>
<gene>
    <name evidence="19" type="ORF">GCM10023186_43840</name>
</gene>
<feature type="domain" description="PAS" evidence="16">
    <location>
        <begin position="416"/>
        <end position="493"/>
    </location>
</feature>
<dbReference type="SUPFAM" id="SSF47384">
    <property type="entry name" value="Homodimeric domain of signal transducing histidine kinase"/>
    <property type="match status" value="1"/>
</dbReference>
<dbReference type="PROSITE" id="PS50894">
    <property type="entry name" value="HPT"/>
    <property type="match status" value="1"/>
</dbReference>
<dbReference type="InterPro" id="IPR000700">
    <property type="entry name" value="PAS-assoc_C"/>
</dbReference>
<name>A0ABP8JLR5_9BACT</name>
<dbReference type="InterPro" id="IPR036097">
    <property type="entry name" value="HisK_dim/P_sf"/>
</dbReference>
<comment type="caution">
    <text evidence="19">The sequence shown here is derived from an EMBL/GenBank/DDBJ whole genome shotgun (WGS) entry which is preliminary data.</text>
</comment>
<protein>
    <recommendedName>
        <fullName evidence="3">histidine kinase</fullName>
        <ecNumber evidence="3">2.7.13.3</ecNumber>
    </recommendedName>
</protein>
<dbReference type="CDD" id="cd00082">
    <property type="entry name" value="HisKA"/>
    <property type="match status" value="1"/>
</dbReference>
<dbReference type="EMBL" id="BAABHA010000015">
    <property type="protein sequence ID" value="GAA4392863.1"/>
    <property type="molecule type" value="Genomic_DNA"/>
</dbReference>
<proteinExistence type="predicted"/>
<dbReference type="SUPFAM" id="SSF47226">
    <property type="entry name" value="Histidine-containing phosphotransfer domain, HPT domain"/>
    <property type="match status" value="1"/>
</dbReference>
<reference evidence="20" key="1">
    <citation type="journal article" date="2019" name="Int. J. Syst. Evol. Microbiol.">
        <title>The Global Catalogue of Microorganisms (GCM) 10K type strain sequencing project: providing services to taxonomists for standard genome sequencing and annotation.</title>
        <authorList>
            <consortium name="The Broad Institute Genomics Platform"/>
            <consortium name="The Broad Institute Genome Sequencing Center for Infectious Disease"/>
            <person name="Wu L."/>
            <person name="Ma J."/>
        </authorList>
    </citation>
    <scope>NUCLEOTIDE SEQUENCE [LARGE SCALE GENOMIC DNA]</scope>
    <source>
        <strain evidence="20">JCM 17924</strain>
    </source>
</reference>
<dbReference type="InterPro" id="IPR004358">
    <property type="entry name" value="Sig_transdc_His_kin-like_C"/>
</dbReference>
<dbReference type="Gene3D" id="3.30.450.20">
    <property type="entry name" value="PAS domain"/>
    <property type="match status" value="4"/>
</dbReference>
<dbReference type="SMART" id="SM00091">
    <property type="entry name" value="PAS"/>
    <property type="match status" value="5"/>
</dbReference>
<feature type="modified residue" description="Phosphohistidine" evidence="12">
    <location>
        <position position="1136"/>
    </location>
</feature>
<dbReference type="RefSeq" id="WP_345227774.1">
    <property type="nucleotide sequence ID" value="NZ_BAABHA010000015.1"/>
</dbReference>
<dbReference type="PROSITE" id="PS50112">
    <property type="entry name" value="PAS"/>
    <property type="match status" value="3"/>
</dbReference>
<dbReference type="SUPFAM" id="SSF55785">
    <property type="entry name" value="PYP-like sensor domain (PAS domain)"/>
    <property type="match status" value="4"/>
</dbReference>
<feature type="domain" description="PAS" evidence="16">
    <location>
        <begin position="556"/>
        <end position="597"/>
    </location>
</feature>
<keyword evidence="20" id="KW-1185">Reference proteome</keyword>
<evidence type="ECO:0000256" key="12">
    <source>
        <dbReference type="PROSITE-ProRule" id="PRU00110"/>
    </source>
</evidence>
<evidence type="ECO:0000259" key="18">
    <source>
        <dbReference type="PROSITE" id="PS50894"/>
    </source>
</evidence>
<dbReference type="InterPro" id="IPR013655">
    <property type="entry name" value="PAS_fold_3"/>
</dbReference>
<dbReference type="Pfam" id="PF08448">
    <property type="entry name" value="PAS_4"/>
    <property type="match status" value="1"/>
</dbReference>
<feature type="domain" description="PAS" evidence="16">
    <location>
        <begin position="283"/>
        <end position="342"/>
    </location>
</feature>
<evidence type="ECO:0000256" key="10">
    <source>
        <dbReference type="ARBA" id="ARBA00023012"/>
    </source>
</evidence>
<feature type="domain" description="Histidine kinase" evidence="14">
    <location>
        <begin position="700"/>
        <end position="922"/>
    </location>
</feature>
<keyword evidence="11" id="KW-0472">Membrane</keyword>
<dbReference type="InterPro" id="IPR036641">
    <property type="entry name" value="HPT_dom_sf"/>
</dbReference>
<dbReference type="SMART" id="SM00387">
    <property type="entry name" value="HATPase_c"/>
    <property type="match status" value="1"/>
</dbReference>
<keyword evidence="7" id="KW-0547">Nucleotide-binding</keyword>
<evidence type="ECO:0000256" key="13">
    <source>
        <dbReference type="PROSITE-ProRule" id="PRU00169"/>
    </source>
</evidence>
<dbReference type="SUPFAM" id="SSF55874">
    <property type="entry name" value="ATPase domain of HSP90 chaperone/DNA topoisomerase II/histidine kinase"/>
    <property type="match status" value="1"/>
</dbReference>
<evidence type="ECO:0000256" key="5">
    <source>
        <dbReference type="ARBA" id="ARBA00022553"/>
    </source>
</evidence>
<dbReference type="EC" id="2.7.13.3" evidence="3"/>
<dbReference type="Pfam" id="PF00072">
    <property type="entry name" value="Response_reg"/>
    <property type="match status" value="1"/>
</dbReference>
<dbReference type="Pfam" id="PF01627">
    <property type="entry name" value="Hpt"/>
    <property type="match status" value="1"/>
</dbReference>
<accession>A0ABP8JLR5</accession>
<evidence type="ECO:0000259" key="17">
    <source>
        <dbReference type="PROSITE" id="PS50113"/>
    </source>
</evidence>
<evidence type="ECO:0000256" key="7">
    <source>
        <dbReference type="ARBA" id="ARBA00022741"/>
    </source>
</evidence>
<dbReference type="InterPro" id="IPR035965">
    <property type="entry name" value="PAS-like_dom_sf"/>
</dbReference>
<dbReference type="Gene3D" id="1.10.287.130">
    <property type="match status" value="1"/>
</dbReference>
<dbReference type="PANTHER" id="PTHR45339:SF1">
    <property type="entry name" value="HYBRID SIGNAL TRANSDUCTION HISTIDINE KINASE J"/>
    <property type="match status" value="1"/>
</dbReference>
<dbReference type="InterPro" id="IPR001789">
    <property type="entry name" value="Sig_transdc_resp-reg_receiver"/>
</dbReference>
<comment type="subcellular location">
    <subcellularLocation>
        <location evidence="2">Cell membrane</location>
        <topology evidence="2">Multi-pass membrane protein</topology>
    </subcellularLocation>
</comment>
<dbReference type="PROSITE" id="PS50110">
    <property type="entry name" value="RESPONSE_REGULATORY"/>
    <property type="match status" value="1"/>
</dbReference>
<evidence type="ECO:0000256" key="2">
    <source>
        <dbReference type="ARBA" id="ARBA00004651"/>
    </source>
</evidence>
<dbReference type="SMART" id="SM00388">
    <property type="entry name" value="HisKA"/>
    <property type="match status" value="1"/>
</dbReference>
<evidence type="ECO:0000256" key="8">
    <source>
        <dbReference type="ARBA" id="ARBA00022840"/>
    </source>
</evidence>
<feature type="domain" description="PAC" evidence="17">
    <location>
        <begin position="495"/>
        <end position="548"/>
    </location>
</feature>
<feature type="domain" description="PAC" evidence="17">
    <location>
        <begin position="631"/>
        <end position="682"/>
    </location>
</feature>
<sequence>MKNNYARITRFTTVQNRRRRTPNGQLRTALVKARAEAARLRAQLLRYHTDAAHQTVALLHTLPTAVLAESPEGYITLVNQRFCDLLGLDSAPALLMGQQTAAVLTQAQHAFTDYPRFATWAAACVAAGRRTAEGIFALNNGTVVQIDYLPLRRDNHTVLHLWNYENVTQQHHAQESIRRLSLLSERSPHPIICFSKHGEAQYTNAAAGPMLALLTAPHSEEHTLVRRMIAEALAAGTTRTAEHPLLNHFYIWTVVPLPNEQGANLYLTDISVRRRAEAELRRSQHFLTRINDTLPTLVFLYDVQQQRCVYCNDQVEALLGYTPQAMQQLPAEALRGLLHPDDADLTAHTMAAHFGLPEGEVTEADLRLRHRNGTWRWLSVKTTVFMRDDQGRVQQVLGAAENISARHAAEEALAHSQRFLERMADTVPNTIYLYDLVEHRNLYTNRNIFTTLGYTSEDMLRMGSRLNEHLVVPEDLPRTMAHYAALAAAANDDVLTLEYRLRHRNGSVRWIRLRDSVFARDAHGKVLQIIGAGEDITESHEAQVQRQNIIDQLAEQNRLFRQVIDSTPHLIYLKDVAGRYVLANQATAELYGLQSAQELVDTPPEHLPVSPHEAMRYLEQDRYVINHRRELDQEETFHRPDGSHLCFHSIKRPFVQANGTVLVLGVDSNITDLKQAQLELHAAKEAAEENARVKQEFLTNMSHEIRTPLNGILGMAGLLAKTELDPTQTDYLGHIRQSAEHLLVVINDVLATTQLGSGRLQLERIPFNLHTLLHDSLHSFGPRATEKGLDLLLDLPKLAHPPIVLGDPHRLRQVVLNLLGNALKFTERGHVLLNCQQLTHAPGHATFRISVTDTGIGIPQHQLEGIFEPFTQASASTAREYGGSGLGLSISRGLVELLGGRLWVQSEAGRGSTFFAELPLPFADFQTELPPPPAPDFQQLRGRRVLLVEDNAVNQLLVRTLLESWHMHVDTAANGPAALVLFGQYAYDAVLMDIQMPGMDGVAAAAHLRAHPQPERAATPIVALTAHALPEEEARCRAAGMDDYLAKPFREEQLFYVLRNAFVRGLLPSDETPAAEPSSGSELLDLPQLRQRMSGFDPAFARHMAQIFVQTTPPVLADLQLHLTHCNWQALSETAHYLKSSAEGLGLRALRPLLLRLEQCGPTPPQNAQEIAPLVHQLVAALEKVVSLFEREYPSAPTDVGAPNL</sequence>
<feature type="domain" description="HPt" evidence="18">
    <location>
        <begin position="1097"/>
        <end position="1189"/>
    </location>
</feature>
<feature type="domain" description="Response regulatory" evidence="15">
    <location>
        <begin position="944"/>
        <end position="1062"/>
    </location>
</feature>
<evidence type="ECO:0000256" key="6">
    <source>
        <dbReference type="ARBA" id="ARBA00022692"/>
    </source>
</evidence>
<keyword evidence="8" id="KW-0067">ATP-binding</keyword>
<dbReference type="CDD" id="cd00130">
    <property type="entry name" value="PAS"/>
    <property type="match status" value="2"/>
</dbReference>
<dbReference type="Gene3D" id="3.40.50.2300">
    <property type="match status" value="1"/>
</dbReference>
<dbReference type="CDD" id="cd16922">
    <property type="entry name" value="HATPase_EvgS-ArcB-TorS-like"/>
    <property type="match status" value="1"/>
</dbReference>
<dbReference type="InterPro" id="IPR001610">
    <property type="entry name" value="PAC"/>
</dbReference>
<evidence type="ECO:0000259" key="15">
    <source>
        <dbReference type="PROSITE" id="PS50110"/>
    </source>
</evidence>
<dbReference type="Pfam" id="PF08447">
    <property type="entry name" value="PAS_3"/>
    <property type="match status" value="2"/>
</dbReference>
<dbReference type="Pfam" id="PF00512">
    <property type="entry name" value="HisKA"/>
    <property type="match status" value="1"/>
</dbReference>